<evidence type="ECO:0000313" key="2">
    <source>
        <dbReference type="EMBL" id="KFZ36661.1"/>
    </source>
</evidence>
<reference evidence="2 3" key="1">
    <citation type="submission" date="2014-06" db="EMBL/GenBank/DDBJ databases">
        <title>Shewanella sp. YQH10.</title>
        <authorList>
            <person name="Liu Y."/>
            <person name="Zeng R."/>
        </authorList>
    </citation>
    <scope>NUCLEOTIDE SEQUENCE [LARGE SCALE GENOMIC DNA]</scope>
    <source>
        <strain evidence="2 3">YQH10</strain>
    </source>
</reference>
<accession>A0A094JW28</accession>
<dbReference type="InterPro" id="IPR012349">
    <property type="entry name" value="Split_barrel_FMN-bd"/>
</dbReference>
<dbReference type="PANTHER" id="PTHR43812:SF2">
    <property type="entry name" value="FLAVIN REDUCTASE LIKE DOMAIN-CONTAINING PROTEIN"/>
    <property type="match status" value="1"/>
</dbReference>
<dbReference type="Gene3D" id="2.30.110.10">
    <property type="entry name" value="Electron Transport, Fmn-binding Protein, Chain A"/>
    <property type="match status" value="1"/>
</dbReference>
<feature type="domain" description="Flavin reductase like" evidence="1">
    <location>
        <begin position="23"/>
        <end position="176"/>
    </location>
</feature>
<keyword evidence="3" id="KW-1185">Reference proteome</keyword>
<comment type="caution">
    <text evidence="2">The sequence shown here is derived from an EMBL/GenBank/DDBJ whole genome shotgun (WGS) entry which is preliminary data.</text>
</comment>
<organism evidence="2 3">
    <name type="scientific">Shewanella mangrovi</name>
    <dbReference type="NCBI Taxonomy" id="1515746"/>
    <lineage>
        <taxon>Bacteria</taxon>
        <taxon>Pseudomonadati</taxon>
        <taxon>Pseudomonadota</taxon>
        <taxon>Gammaproteobacteria</taxon>
        <taxon>Alteromonadales</taxon>
        <taxon>Shewanellaceae</taxon>
        <taxon>Shewanella</taxon>
    </lineage>
</organism>
<dbReference type="EMBL" id="JPEO01000015">
    <property type="protein sequence ID" value="KFZ36661.1"/>
    <property type="molecule type" value="Genomic_DNA"/>
</dbReference>
<protein>
    <submittedName>
        <fullName evidence="2">Asp/Glu/hydantoin racemase</fullName>
    </submittedName>
</protein>
<dbReference type="Proteomes" id="UP000029264">
    <property type="component" value="Unassembled WGS sequence"/>
</dbReference>
<dbReference type="SUPFAM" id="SSF50475">
    <property type="entry name" value="FMN-binding split barrel"/>
    <property type="match status" value="1"/>
</dbReference>
<dbReference type="GO" id="GO:0010181">
    <property type="term" value="F:FMN binding"/>
    <property type="evidence" value="ECO:0007669"/>
    <property type="project" value="InterPro"/>
</dbReference>
<dbReference type="AlphaFoldDB" id="A0A094JW28"/>
<sequence length="212" mass="22839">MSNPFHFYQPKLGHGLAHNPLKSIIAPRPIGWISSCNADGVANLAPYSFFNVFADSPPIIGFCSSGWKDSVANIEQTGEFCWNLATKPLAQQMNLSCADVASAVDEFELAGLVKAPSQLVKVPRVAASPASFECKLTQLIRLESADKQPMDNWLVLGEVVGVHIDKAFIKDGVYQTIAAEPILRAGGPASYFGISAATEFEMARPSMRDIAP</sequence>
<name>A0A094JW28_9GAMM</name>
<proteinExistence type="predicted"/>
<dbReference type="InterPro" id="IPR002563">
    <property type="entry name" value="Flavin_Rdtase-like_dom"/>
</dbReference>
<gene>
    <name evidence="2" type="ORF">HR45_15330</name>
</gene>
<dbReference type="SMART" id="SM00903">
    <property type="entry name" value="Flavin_Reduct"/>
    <property type="match status" value="1"/>
</dbReference>
<dbReference type="Pfam" id="PF01613">
    <property type="entry name" value="Flavin_Reduct"/>
    <property type="match status" value="1"/>
</dbReference>
<dbReference type="OrthoDB" id="9794638at2"/>
<dbReference type="RefSeq" id="WP_037444510.1">
    <property type="nucleotide sequence ID" value="NZ_JPEO01000015.1"/>
</dbReference>
<dbReference type="GO" id="GO:0016646">
    <property type="term" value="F:oxidoreductase activity, acting on the CH-NH group of donors, NAD or NADP as acceptor"/>
    <property type="evidence" value="ECO:0007669"/>
    <property type="project" value="UniProtKB-ARBA"/>
</dbReference>
<evidence type="ECO:0000259" key="1">
    <source>
        <dbReference type="SMART" id="SM00903"/>
    </source>
</evidence>
<dbReference type="STRING" id="1515746.HR45_15330"/>
<dbReference type="eggNOG" id="COG1853">
    <property type="taxonomic scope" value="Bacteria"/>
</dbReference>
<evidence type="ECO:0000313" key="3">
    <source>
        <dbReference type="Proteomes" id="UP000029264"/>
    </source>
</evidence>
<dbReference type="PANTHER" id="PTHR43812">
    <property type="entry name" value="BLR2425 PROTEIN"/>
    <property type="match status" value="1"/>
</dbReference>